<dbReference type="Proteomes" id="UP000824280">
    <property type="component" value="Chromosome"/>
</dbReference>
<name>A0ABX8ZF95_9SPHN</name>
<keyword evidence="4" id="KW-1185">Reference proteome</keyword>
<dbReference type="EMBL" id="CP081297">
    <property type="protein sequence ID" value="QZD87665.1"/>
    <property type="molecule type" value="Genomic_DNA"/>
</dbReference>
<feature type="transmembrane region" description="Helical" evidence="1">
    <location>
        <begin position="101"/>
        <end position="120"/>
    </location>
</feature>
<accession>A0ABX8ZF95</accession>
<dbReference type="Pfam" id="PF10099">
    <property type="entry name" value="RskA_C"/>
    <property type="match status" value="1"/>
</dbReference>
<proteinExistence type="predicted"/>
<gene>
    <name evidence="3" type="ORF">K3166_02890</name>
</gene>
<organism evidence="3 4">
    <name type="scientific">Qipengyuania psychrotolerans</name>
    <dbReference type="NCBI Taxonomy" id="2867238"/>
    <lineage>
        <taxon>Bacteria</taxon>
        <taxon>Pseudomonadati</taxon>
        <taxon>Pseudomonadota</taxon>
        <taxon>Alphaproteobacteria</taxon>
        <taxon>Sphingomonadales</taxon>
        <taxon>Erythrobacteraceae</taxon>
        <taxon>Qipengyuania</taxon>
    </lineage>
</organism>
<protein>
    <submittedName>
        <fullName evidence="3">Anti-sigma factor</fullName>
    </submittedName>
</protein>
<dbReference type="PANTHER" id="PTHR37461:SF1">
    <property type="entry name" value="ANTI-SIGMA-K FACTOR RSKA"/>
    <property type="match status" value="1"/>
</dbReference>
<dbReference type="InterPro" id="IPR018764">
    <property type="entry name" value="RskA_C"/>
</dbReference>
<reference evidence="3 4" key="1">
    <citation type="submission" date="2021-08" db="EMBL/GenBank/DDBJ databases">
        <title>Comparative Genomics Analysis of the Genus Qipengyuania Reveals Extensive Genetic Diversity and Metabolic Versatility, Including the Description of Fifteen Novel Species.</title>
        <authorList>
            <person name="Liu Y."/>
        </authorList>
    </citation>
    <scope>NUCLEOTIDE SEQUENCE [LARGE SCALE GENOMIC DNA]</scope>
    <source>
        <strain evidence="3 4">1XM2-8</strain>
    </source>
</reference>
<evidence type="ECO:0000259" key="2">
    <source>
        <dbReference type="Pfam" id="PF10099"/>
    </source>
</evidence>
<evidence type="ECO:0000256" key="1">
    <source>
        <dbReference type="SAM" id="Phobius"/>
    </source>
</evidence>
<dbReference type="PANTHER" id="PTHR37461">
    <property type="entry name" value="ANTI-SIGMA-K FACTOR RSKA"/>
    <property type="match status" value="1"/>
</dbReference>
<keyword evidence="1" id="KW-0812">Transmembrane</keyword>
<keyword evidence="1" id="KW-0472">Membrane</keyword>
<keyword evidence="1" id="KW-1133">Transmembrane helix</keyword>
<evidence type="ECO:0000313" key="4">
    <source>
        <dbReference type="Proteomes" id="UP000824280"/>
    </source>
</evidence>
<dbReference type="RefSeq" id="WP_221423202.1">
    <property type="nucleotide sequence ID" value="NZ_CP081297.1"/>
</dbReference>
<evidence type="ECO:0000313" key="3">
    <source>
        <dbReference type="EMBL" id="QZD87665.1"/>
    </source>
</evidence>
<sequence>MADAEEILPLDPFILAGEYVLGVLEGEELADAQRAILADSDFLEAVEWWELRLGAMGEAAGNFVPSSSVWRGIEARIQAEEAANDDAPTPMVPKRLSQSSLAALFGGVALAIAGLVFFVATPRTTVVPDQPPLVATPGDQLIAQLQDEESGRKLAGRIDVDNNRLALNISGLEAEAGQTPELWVIPAGGAPVSLGAIPETGTFDREIDPAEARLLVAGSTLAVTFEEDTGVRHETPTMPILLAGTLDQV</sequence>
<feature type="domain" description="Anti-sigma K factor RskA C-terminal" evidence="2">
    <location>
        <begin position="109"/>
        <end position="240"/>
    </location>
</feature>
<dbReference type="InterPro" id="IPR051474">
    <property type="entry name" value="Anti-sigma-K/W_factor"/>
</dbReference>